<protein>
    <submittedName>
        <fullName evidence="1">Uncharacterized protein</fullName>
    </submittedName>
</protein>
<organism evidence="1 2">
    <name type="scientific">Catharanthus roseus</name>
    <name type="common">Madagascar periwinkle</name>
    <name type="synonym">Vinca rosea</name>
    <dbReference type="NCBI Taxonomy" id="4058"/>
    <lineage>
        <taxon>Eukaryota</taxon>
        <taxon>Viridiplantae</taxon>
        <taxon>Streptophyta</taxon>
        <taxon>Embryophyta</taxon>
        <taxon>Tracheophyta</taxon>
        <taxon>Spermatophyta</taxon>
        <taxon>Magnoliopsida</taxon>
        <taxon>eudicotyledons</taxon>
        <taxon>Gunneridae</taxon>
        <taxon>Pentapetalae</taxon>
        <taxon>asterids</taxon>
        <taxon>lamiids</taxon>
        <taxon>Gentianales</taxon>
        <taxon>Apocynaceae</taxon>
        <taxon>Rauvolfioideae</taxon>
        <taxon>Vinceae</taxon>
        <taxon>Catharanthinae</taxon>
        <taxon>Catharanthus</taxon>
    </lineage>
</organism>
<evidence type="ECO:0000313" key="2">
    <source>
        <dbReference type="Proteomes" id="UP001060085"/>
    </source>
</evidence>
<reference evidence="2" key="1">
    <citation type="journal article" date="2023" name="Nat. Plants">
        <title>Single-cell RNA sequencing provides a high-resolution roadmap for understanding the multicellular compartmentation of specialized metabolism.</title>
        <authorList>
            <person name="Sun S."/>
            <person name="Shen X."/>
            <person name="Li Y."/>
            <person name="Li Y."/>
            <person name="Wang S."/>
            <person name="Li R."/>
            <person name="Zhang H."/>
            <person name="Shen G."/>
            <person name="Guo B."/>
            <person name="Wei J."/>
            <person name="Xu J."/>
            <person name="St-Pierre B."/>
            <person name="Chen S."/>
            <person name="Sun C."/>
        </authorList>
    </citation>
    <scope>NUCLEOTIDE SEQUENCE [LARGE SCALE GENOMIC DNA]</scope>
</reference>
<proteinExistence type="predicted"/>
<name>A0ACB9ZNX7_CATRO</name>
<gene>
    <name evidence="1" type="ORF">M9H77_35298</name>
</gene>
<keyword evidence="2" id="KW-1185">Reference proteome</keyword>
<dbReference type="Proteomes" id="UP001060085">
    <property type="component" value="Linkage Group LG08"/>
</dbReference>
<dbReference type="EMBL" id="CM044708">
    <property type="protein sequence ID" value="KAI5649293.1"/>
    <property type="molecule type" value="Genomic_DNA"/>
</dbReference>
<sequence length="116" mass="13425">MSYDLRHRMHVYEQLFGSVERVTELIMQINWEEGSAPQEYWMNTPDHLYVIANTFNLCVVFFAQSQSTTVLPLVSKLHRPSGTIFIALIEELQHFIQTDILLNLVDGCPLPPLHVQ</sequence>
<evidence type="ECO:0000313" key="1">
    <source>
        <dbReference type="EMBL" id="KAI5649293.1"/>
    </source>
</evidence>
<accession>A0ACB9ZNX7</accession>
<comment type="caution">
    <text evidence="1">The sequence shown here is derived from an EMBL/GenBank/DDBJ whole genome shotgun (WGS) entry which is preliminary data.</text>
</comment>